<organism evidence="6 7">
    <name type="scientific">Streptomyces tardus</name>
    <dbReference type="NCBI Taxonomy" id="2780544"/>
    <lineage>
        <taxon>Bacteria</taxon>
        <taxon>Bacillati</taxon>
        <taxon>Actinomycetota</taxon>
        <taxon>Actinomycetes</taxon>
        <taxon>Kitasatosporales</taxon>
        <taxon>Streptomycetaceae</taxon>
        <taxon>Streptomyces</taxon>
    </lineage>
</organism>
<feature type="signal peptide" evidence="4">
    <location>
        <begin position="1"/>
        <end position="29"/>
    </location>
</feature>
<dbReference type="RefSeq" id="WP_211038324.1">
    <property type="nucleotide sequence ID" value="NZ_JAELVF020000001.1"/>
</dbReference>
<dbReference type="GO" id="GO:0003824">
    <property type="term" value="F:catalytic activity"/>
    <property type="evidence" value="ECO:0007669"/>
    <property type="project" value="InterPro"/>
</dbReference>
<dbReference type="Pfam" id="PF00432">
    <property type="entry name" value="Prenyltrans"/>
    <property type="match status" value="1"/>
</dbReference>
<feature type="chain" id="PRO_5036889472" description="Prenyltransferase alpha-alpha toroid domain-containing protein" evidence="4">
    <location>
        <begin position="30"/>
        <end position="429"/>
    </location>
</feature>
<dbReference type="AlphaFoldDB" id="A0A949JIL2"/>
<name>A0A949JIL2_9ACTN</name>
<keyword evidence="1" id="KW-0677">Repeat</keyword>
<dbReference type="InterPro" id="IPR001330">
    <property type="entry name" value="Prenyltrans"/>
</dbReference>
<dbReference type="Proteomes" id="UP000694501">
    <property type="component" value="Unassembled WGS sequence"/>
</dbReference>
<feature type="domain" description="Prenyltransferase alpha-alpha toroid" evidence="5">
    <location>
        <begin position="58"/>
        <end position="173"/>
    </location>
</feature>
<keyword evidence="4" id="KW-0732">Signal</keyword>
<reference evidence="6" key="1">
    <citation type="submission" date="2021-06" db="EMBL/GenBank/DDBJ databases">
        <title>Sequencing of actinobacteria type strains.</title>
        <authorList>
            <person name="Nguyen G.-S."/>
            <person name="Wentzel A."/>
        </authorList>
    </citation>
    <scope>NUCLEOTIDE SEQUENCE</scope>
    <source>
        <strain evidence="6">P38-E01</strain>
    </source>
</reference>
<feature type="region of interest" description="Disordered" evidence="2">
    <location>
        <begin position="374"/>
        <end position="395"/>
    </location>
</feature>
<evidence type="ECO:0000256" key="3">
    <source>
        <dbReference type="SAM" id="Phobius"/>
    </source>
</evidence>
<protein>
    <recommendedName>
        <fullName evidence="5">Prenyltransferase alpha-alpha toroid domain-containing protein</fullName>
    </recommendedName>
</protein>
<dbReference type="Gene3D" id="1.50.10.20">
    <property type="match status" value="1"/>
</dbReference>
<keyword evidence="3" id="KW-1133">Transmembrane helix</keyword>
<accession>A0A949JIL2</accession>
<feature type="transmembrane region" description="Helical" evidence="3">
    <location>
        <begin position="401"/>
        <end position="420"/>
    </location>
</feature>
<evidence type="ECO:0000313" key="6">
    <source>
        <dbReference type="EMBL" id="MBU7599309.1"/>
    </source>
</evidence>
<keyword evidence="3" id="KW-0812">Transmembrane</keyword>
<dbReference type="EMBL" id="JAELVF020000001">
    <property type="protein sequence ID" value="MBU7599309.1"/>
    <property type="molecule type" value="Genomic_DNA"/>
</dbReference>
<sequence length="429" mass="42784">MFLRRSAAVLAGAALLGSAGVLGAPAALAEESPSPKPKLPSGLYGSADPQYDGVYRQSLALLAQDAVGVVPAKKAVNWLAQQQCDGGSFTAYRPDPGEPCGSGSGEDAADTNATGAAVQALARLGGHGKTVAASVTWLKSVQNKDGGWGYNPGGDSDANSTALVVGALAAAGEKPGEVASRTGDRTPYDALRALQLGCDADAGERGAFAYMPEKDELAANDAATVAAALAADGSGFASVAADRPAAAEDGDATEVAAPSCGEDDTYAQKDSAKAAAAYLSGALKENKGFLPSVTPGAQDQPDHGSTALAALALSGIGEPGAAARPLGWLEKNIKGWDGVTTNPAALAQLVLAVHASGGDATDFADTDLVKRLNATGPEPERSEPENAGADEAEEDDGGSNLVLWIVAAALVAGIGMGLLMSMRKGGKNS</sequence>
<keyword evidence="7" id="KW-1185">Reference proteome</keyword>
<dbReference type="SUPFAM" id="SSF48239">
    <property type="entry name" value="Terpenoid cyclases/Protein prenyltransferases"/>
    <property type="match status" value="1"/>
</dbReference>
<comment type="caution">
    <text evidence="6">The sequence shown here is derived from an EMBL/GenBank/DDBJ whole genome shotgun (WGS) entry which is preliminary data.</text>
</comment>
<evidence type="ECO:0000256" key="2">
    <source>
        <dbReference type="SAM" id="MobiDB-lite"/>
    </source>
</evidence>
<dbReference type="InterPro" id="IPR008930">
    <property type="entry name" value="Terpenoid_cyclase/PrenylTrfase"/>
</dbReference>
<proteinExistence type="predicted"/>
<evidence type="ECO:0000256" key="4">
    <source>
        <dbReference type="SAM" id="SignalP"/>
    </source>
</evidence>
<evidence type="ECO:0000313" key="7">
    <source>
        <dbReference type="Proteomes" id="UP000694501"/>
    </source>
</evidence>
<evidence type="ECO:0000259" key="5">
    <source>
        <dbReference type="Pfam" id="PF00432"/>
    </source>
</evidence>
<evidence type="ECO:0000256" key="1">
    <source>
        <dbReference type="ARBA" id="ARBA00022737"/>
    </source>
</evidence>
<gene>
    <name evidence="6" type="ORF">JGS22_017230</name>
</gene>
<keyword evidence="3" id="KW-0472">Membrane</keyword>